<reference evidence="3 4" key="1">
    <citation type="submission" date="2022-06" db="EMBL/GenBank/DDBJ databases">
        <title>Isolation of gut microbiota from human fecal samples.</title>
        <authorList>
            <person name="Pamer E.G."/>
            <person name="Barat B."/>
            <person name="Waligurski E."/>
            <person name="Medina S."/>
            <person name="Paddock L."/>
            <person name="Mostad J."/>
        </authorList>
    </citation>
    <scope>NUCLEOTIDE SEQUENCE [LARGE SCALE GENOMIC DNA]</scope>
    <source>
        <strain evidence="3 4">SL.3.17</strain>
    </source>
</reference>
<dbReference type="InterPro" id="IPR038029">
    <property type="entry name" value="GbiG_N_sf"/>
</dbReference>
<dbReference type="PANTHER" id="PTHR37477:SF1">
    <property type="entry name" value="COBALT-PRECORRIN-5A HYDROLASE"/>
    <property type="match status" value="1"/>
</dbReference>
<dbReference type="RefSeq" id="WP_256131574.1">
    <property type="nucleotide sequence ID" value="NZ_JANFXK010000005.1"/>
</dbReference>
<comment type="caution">
    <text evidence="3">The sequence shown here is derived from an EMBL/GenBank/DDBJ whole genome shotgun (WGS) entry which is preliminary data.</text>
</comment>
<dbReference type="Pfam" id="PF01890">
    <property type="entry name" value="CbiG_C"/>
    <property type="match status" value="1"/>
</dbReference>
<dbReference type="EMBL" id="JANFXK010000005">
    <property type="protein sequence ID" value="MCQ4636390.1"/>
    <property type="molecule type" value="Genomic_DNA"/>
</dbReference>
<evidence type="ECO:0000259" key="1">
    <source>
        <dbReference type="Pfam" id="PF01890"/>
    </source>
</evidence>
<dbReference type="InterPro" id="IPR002750">
    <property type="entry name" value="CobE/GbiG_C"/>
</dbReference>
<keyword evidence="4" id="KW-1185">Reference proteome</keyword>
<evidence type="ECO:0000259" key="2">
    <source>
        <dbReference type="Pfam" id="PF11760"/>
    </source>
</evidence>
<dbReference type="InterPro" id="IPR021744">
    <property type="entry name" value="CbiG_N"/>
</dbReference>
<sequence>MKISLIAFTKKGAGTCLRIAENCAGAGVECRAFQKGSFPPEKGLSPVKETLSQWTKEAFQTEDALVFVGAAAIAVRAIAPFLKSKTVDPAVVSVDEQGRYVIPLASGHIGGANRLARQIAGQLGATPVITTATDINDVFAVDQWAKENDLMIGDMKLAKQISADLLQGKKIGLVTAFSIVGNLPQGLTYGKAPINIEISAARKPLRDNTLRLIPKSVVLGIGCRRGISRERIEALAEQVLEQENICWESVCQVASIDLKKDEPGLTNFCERRGLPLNVYTAEELAALSGDFSGSGFVRTVTGVDNVCERAAMLACGRGNLAVRKQARDGVTLAVAVKARTYTF</sequence>
<protein>
    <submittedName>
        <fullName evidence="3">Cobalamin biosynthesis protein</fullName>
    </submittedName>
</protein>
<dbReference type="SUPFAM" id="SSF159672">
    <property type="entry name" value="CbiG N-terminal domain-like"/>
    <property type="match status" value="1"/>
</dbReference>
<dbReference type="Proteomes" id="UP001524502">
    <property type="component" value="Unassembled WGS sequence"/>
</dbReference>
<dbReference type="Pfam" id="PF11760">
    <property type="entry name" value="CbiG_N"/>
    <property type="match status" value="1"/>
</dbReference>
<dbReference type="InterPro" id="IPR036518">
    <property type="entry name" value="CobE/GbiG_C_sf"/>
</dbReference>
<evidence type="ECO:0000313" key="4">
    <source>
        <dbReference type="Proteomes" id="UP001524502"/>
    </source>
</evidence>
<dbReference type="Gene3D" id="3.40.50.11220">
    <property type="match status" value="1"/>
</dbReference>
<accession>A0ABT1RMJ1</accession>
<feature type="domain" description="Cobalamin synthesis G N-terminal" evidence="2">
    <location>
        <begin position="54"/>
        <end position="134"/>
    </location>
</feature>
<dbReference type="PANTHER" id="PTHR37477">
    <property type="entry name" value="COBALT-PRECORRIN-5A HYDROLASE"/>
    <property type="match status" value="1"/>
</dbReference>
<feature type="domain" description="CobE/GbiG C-terminal" evidence="1">
    <location>
        <begin position="217"/>
        <end position="335"/>
    </location>
</feature>
<dbReference type="InterPro" id="IPR052553">
    <property type="entry name" value="CbiG_hydrolase"/>
</dbReference>
<name>A0ABT1RMJ1_9FIRM</name>
<organism evidence="3 4">
    <name type="scientific">Anaerovorax odorimutans</name>
    <dbReference type="NCBI Taxonomy" id="109327"/>
    <lineage>
        <taxon>Bacteria</taxon>
        <taxon>Bacillati</taxon>
        <taxon>Bacillota</taxon>
        <taxon>Clostridia</taxon>
        <taxon>Peptostreptococcales</taxon>
        <taxon>Anaerovoracaceae</taxon>
        <taxon>Anaerovorax</taxon>
    </lineage>
</organism>
<evidence type="ECO:0000313" key="3">
    <source>
        <dbReference type="EMBL" id="MCQ4636390.1"/>
    </source>
</evidence>
<proteinExistence type="predicted"/>
<dbReference type="SUPFAM" id="SSF159664">
    <property type="entry name" value="CobE/GbiG C-terminal domain-like"/>
    <property type="match status" value="1"/>
</dbReference>
<dbReference type="Gene3D" id="3.30.420.180">
    <property type="entry name" value="CobE/GbiG C-terminal domain"/>
    <property type="match status" value="1"/>
</dbReference>
<gene>
    <name evidence="3" type="ORF">NE619_06585</name>
</gene>